<name>A0A978UVA9_ZIZJJ</name>
<organism evidence="1 2">
    <name type="scientific">Ziziphus jujuba var. spinosa</name>
    <dbReference type="NCBI Taxonomy" id="714518"/>
    <lineage>
        <taxon>Eukaryota</taxon>
        <taxon>Viridiplantae</taxon>
        <taxon>Streptophyta</taxon>
        <taxon>Embryophyta</taxon>
        <taxon>Tracheophyta</taxon>
        <taxon>Spermatophyta</taxon>
        <taxon>Magnoliopsida</taxon>
        <taxon>eudicotyledons</taxon>
        <taxon>Gunneridae</taxon>
        <taxon>Pentapetalae</taxon>
        <taxon>rosids</taxon>
        <taxon>fabids</taxon>
        <taxon>Rosales</taxon>
        <taxon>Rhamnaceae</taxon>
        <taxon>Paliureae</taxon>
        <taxon>Ziziphus</taxon>
    </lineage>
</organism>
<evidence type="ECO:0000313" key="1">
    <source>
        <dbReference type="EMBL" id="KAH7518809.1"/>
    </source>
</evidence>
<accession>A0A978UVA9</accession>
<dbReference type="Proteomes" id="UP000813462">
    <property type="component" value="Unassembled WGS sequence"/>
</dbReference>
<dbReference type="AlphaFoldDB" id="A0A978UVA9"/>
<sequence>MSRLIEILLVELVVKEPDLLVDEDGEAAFVLGYCQLDAPRASAFLSDCYRSVWPEKSEFLLDVPVKPRKVLIYDVL</sequence>
<protein>
    <submittedName>
        <fullName evidence="1">Uncharacterized protein</fullName>
    </submittedName>
</protein>
<evidence type="ECO:0000313" key="2">
    <source>
        <dbReference type="Proteomes" id="UP000813462"/>
    </source>
</evidence>
<proteinExistence type="predicted"/>
<dbReference type="EMBL" id="JAEACU010000009">
    <property type="protein sequence ID" value="KAH7518809.1"/>
    <property type="molecule type" value="Genomic_DNA"/>
</dbReference>
<reference evidence="1" key="1">
    <citation type="journal article" date="2021" name="Front. Plant Sci.">
        <title>Chromosome-Scale Genome Assembly for Chinese Sour Jujube and Insights Into Its Genome Evolution and Domestication Signature.</title>
        <authorList>
            <person name="Shen L.-Y."/>
            <person name="Luo H."/>
            <person name="Wang X.-L."/>
            <person name="Wang X.-M."/>
            <person name="Qiu X.-J."/>
            <person name="Liu H."/>
            <person name="Zhou S.-S."/>
            <person name="Jia K.-H."/>
            <person name="Nie S."/>
            <person name="Bao Y.-T."/>
            <person name="Zhang R.-G."/>
            <person name="Yun Q.-Z."/>
            <person name="Chai Y.-H."/>
            <person name="Lu J.-Y."/>
            <person name="Li Y."/>
            <person name="Zhao S.-W."/>
            <person name="Mao J.-F."/>
            <person name="Jia S.-G."/>
            <person name="Mao Y.-M."/>
        </authorList>
    </citation>
    <scope>NUCLEOTIDE SEQUENCE</scope>
    <source>
        <strain evidence="1">AT0</strain>
        <tissue evidence="1">Leaf</tissue>
    </source>
</reference>
<gene>
    <name evidence="1" type="ORF">FEM48_Zijuj09G0210400</name>
</gene>
<comment type="caution">
    <text evidence="1">The sequence shown here is derived from an EMBL/GenBank/DDBJ whole genome shotgun (WGS) entry which is preliminary data.</text>
</comment>